<dbReference type="GO" id="GO:0004252">
    <property type="term" value="F:serine-type endopeptidase activity"/>
    <property type="evidence" value="ECO:0007669"/>
    <property type="project" value="InterPro"/>
</dbReference>
<protein>
    <submittedName>
        <fullName evidence="9">Granzyme B</fullName>
    </submittedName>
</protein>
<dbReference type="PROSITE" id="PS00134">
    <property type="entry name" value="TRYPSIN_HIS"/>
    <property type="match status" value="1"/>
</dbReference>
<dbReference type="Pfam" id="PF00089">
    <property type="entry name" value="Trypsin"/>
    <property type="match status" value="1"/>
</dbReference>
<keyword evidence="6" id="KW-1015">Disulfide bond</keyword>
<gene>
    <name evidence="9" type="ORF">G0U57_018228</name>
</gene>
<dbReference type="OrthoDB" id="5565075at2759"/>
<accession>A0A8T1S6E8</accession>
<keyword evidence="4 7" id="KW-0720">Serine protease</keyword>
<dbReference type="PROSITE" id="PS00135">
    <property type="entry name" value="TRYPSIN_SER"/>
    <property type="match status" value="1"/>
</dbReference>
<dbReference type="InterPro" id="IPR001254">
    <property type="entry name" value="Trypsin_dom"/>
</dbReference>
<dbReference type="PANTHER" id="PTHR24271:SF81">
    <property type="entry name" value="GRANZYME B"/>
    <property type="match status" value="1"/>
</dbReference>
<evidence type="ECO:0000256" key="3">
    <source>
        <dbReference type="ARBA" id="ARBA00022801"/>
    </source>
</evidence>
<reference evidence="9 10" key="1">
    <citation type="journal article" date="2020" name="G3 (Bethesda)">
        <title>Draft Genome of the Common Snapping Turtle, Chelydra serpentina, a Model for Phenotypic Plasticity in Reptiles.</title>
        <authorList>
            <person name="Das D."/>
            <person name="Singh S.K."/>
            <person name="Bierstedt J."/>
            <person name="Erickson A."/>
            <person name="Galli G.L.J."/>
            <person name="Crossley D.A. 2nd"/>
            <person name="Rhen T."/>
        </authorList>
    </citation>
    <scope>NUCLEOTIDE SEQUENCE [LARGE SCALE GENOMIC DNA]</scope>
    <source>
        <strain evidence="9">KW</strain>
    </source>
</reference>
<dbReference type="EMBL" id="JAHGAV010000659">
    <property type="protein sequence ID" value="KAG6924134.1"/>
    <property type="molecule type" value="Genomic_DNA"/>
</dbReference>
<dbReference type="GO" id="GO:0005737">
    <property type="term" value="C:cytoplasm"/>
    <property type="evidence" value="ECO:0007669"/>
    <property type="project" value="TreeGrafter"/>
</dbReference>
<dbReference type="PROSITE" id="PS50240">
    <property type="entry name" value="TRYPSIN_DOM"/>
    <property type="match status" value="1"/>
</dbReference>
<evidence type="ECO:0000313" key="9">
    <source>
        <dbReference type="EMBL" id="KAG6924134.1"/>
    </source>
</evidence>
<dbReference type="InterPro" id="IPR043504">
    <property type="entry name" value="Peptidase_S1_PA_chymotrypsin"/>
</dbReference>
<dbReference type="PANTHER" id="PTHR24271">
    <property type="entry name" value="KALLIKREIN-RELATED"/>
    <property type="match status" value="1"/>
</dbReference>
<name>A0A8T1S6E8_CHESE</name>
<dbReference type="SMART" id="SM00020">
    <property type="entry name" value="Tryp_SPc"/>
    <property type="match status" value="1"/>
</dbReference>
<keyword evidence="10" id="KW-1185">Reference proteome</keyword>
<evidence type="ECO:0000259" key="8">
    <source>
        <dbReference type="PROSITE" id="PS50240"/>
    </source>
</evidence>
<dbReference type="Proteomes" id="UP000765507">
    <property type="component" value="Unassembled WGS sequence"/>
</dbReference>
<dbReference type="PRINTS" id="PR00722">
    <property type="entry name" value="CHYMOTRYPSIN"/>
</dbReference>
<comment type="caution">
    <text evidence="9">The sequence shown here is derived from an EMBL/GenBank/DDBJ whole genome shotgun (WGS) entry which is preliminary data.</text>
</comment>
<sequence>MSGSTVRSGLMIRGRVGPGVLGYTLQTQVVPEHVIFTPFVSLPGEIIGGWEARPHSRPYMAYVKIVTWREVKTCGGFLIRDDVVLTAAHCNDKQGHITVFLGVHDLRRREWSRQEIPVRRRIPHPQYDMQSLNNDVMLLQLVRRAKLNQCVGLISLPSAWQGVCPGTMCSVTGWGRTSAHSTKGSDVLREVAVAVLEDYVCLRKPDQHYRYYNASTMLCAGDPKQGKGSFKGDSGGPLVCGKIAQGIVSWGSLNGTPPAVYTRVSRFIPWILETMRTLQP</sequence>
<evidence type="ECO:0000256" key="2">
    <source>
        <dbReference type="ARBA" id="ARBA00022729"/>
    </source>
</evidence>
<dbReference type="Gene3D" id="2.40.10.10">
    <property type="entry name" value="Trypsin-like serine proteases"/>
    <property type="match status" value="2"/>
</dbReference>
<proteinExistence type="predicted"/>
<keyword evidence="5" id="KW-0865">Zymogen</keyword>
<keyword evidence="1 7" id="KW-0645">Protease</keyword>
<dbReference type="SUPFAM" id="SSF50494">
    <property type="entry name" value="Trypsin-like serine proteases"/>
    <property type="match status" value="1"/>
</dbReference>
<evidence type="ECO:0000256" key="6">
    <source>
        <dbReference type="ARBA" id="ARBA00023157"/>
    </source>
</evidence>
<keyword evidence="3 7" id="KW-0378">Hydrolase</keyword>
<evidence type="ECO:0000256" key="1">
    <source>
        <dbReference type="ARBA" id="ARBA00022670"/>
    </source>
</evidence>
<evidence type="ECO:0000256" key="4">
    <source>
        <dbReference type="ARBA" id="ARBA00022825"/>
    </source>
</evidence>
<evidence type="ECO:0000256" key="7">
    <source>
        <dbReference type="RuleBase" id="RU363034"/>
    </source>
</evidence>
<dbReference type="InterPro" id="IPR009003">
    <property type="entry name" value="Peptidase_S1_PA"/>
</dbReference>
<dbReference type="GO" id="GO:0006508">
    <property type="term" value="P:proteolysis"/>
    <property type="evidence" value="ECO:0007669"/>
    <property type="project" value="UniProtKB-KW"/>
</dbReference>
<keyword evidence="2" id="KW-0732">Signal</keyword>
<dbReference type="FunFam" id="2.40.10.10:FF:000068">
    <property type="entry name" value="transmembrane protease serine 2"/>
    <property type="match status" value="1"/>
</dbReference>
<dbReference type="InterPro" id="IPR001314">
    <property type="entry name" value="Peptidase_S1A"/>
</dbReference>
<organism evidence="9 10">
    <name type="scientific">Chelydra serpentina</name>
    <name type="common">Snapping turtle</name>
    <name type="synonym">Testudo serpentina</name>
    <dbReference type="NCBI Taxonomy" id="8475"/>
    <lineage>
        <taxon>Eukaryota</taxon>
        <taxon>Metazoa</taxon>
        <taxon>Chordata</taxon>
        <taxon>Craniata</taxon>
        <taxon>Vertebrata</taxon>
        <taxon>Euteleostomi</taxon>
        <taxon>Archelosauria</taxon>
        <taxon>Testudinata</taxon>
        <taxon>Testudines</taxon>
        <taxon>Cryptodira</taxon>
        <taxon>Durocryptodira</taxon>
        <taxon>Americhelydia</taxon>
        <taxon>Chelydroidea</taxon>
        <taxon>Chelydridae</taxon>
        <taxon>Chelydra</taxon>
    </lineage>
</organism>
<dbReference type="FunFam" id="2.40.10.10:FF:000014">
    <property type="entry name" value="Complement factor D"/>
    <property type="match status" value="1"/>
</dbReference>
<evidence type="ECO:0000313" key="10">
    <source>
        <dbReference type="Proteomes" id="UP000765507"/>
    </source>
</evidence>
<dbReference type="CDD" id="cd00190">
    <property type="entry name" value="Tryp_SPc"/>
    <property type="match status" value="1"/>
</dbReference>
<dbReference type="InterPro" id="IPR033116">
    <property type="entry name" value="TRYPSIN_SER"/>
</dbReference>
<dbReference type="AlphaFoldDB" id="A0A8T1S6E8"/>
<evidence type="ECO:0000256" key="5">
    <source>
        <dbReference type="ARBA" id="ARBA00023145"/>
    </source>
</evidence>
<feature type="domain" description="Peptidase S1" evidence="8">
    <location>
        <begin position="46"/>
        <end position="276"/>
    </location>
</feature>
<dbReference type="InterPro" id="IPR018114">
    <property type="entry name" value="TRYPSIN_HIS"/>
</dbReference>